<keyword evidence="7" id="KW-1185">Reference proteome</keyword>
<feature type="transmembrane region" description="Helical" evidence="5">
    <location>
        <begin position="234"/>
        <end position="254"/>
    </location>
</feature>
<keyword evidence="4 5" id="KW-0472">Membrane</keyword>
<dbReference type="PANTHER" id="PTHR31465">
    <property type="entry name" value="PROTEIN RTA1-RELATED"/>
    <property type="match status" value="1"/>
</dbReference>
<dbReference type="GeneID" id="63751576"/>
<dbReference type="OrthoDB" id="3358017at2759"/>
<evidence type="ECO:0008006" key="8">
    <source>
        <dbReference type="Google" id="ProtNLM"/>
    </source>
</evidence>
<feature type="transmembrane region" description="Helical" evidence="5">
    <location>
        <begin position="42"/>
        <end position="65"/>
    </location>
</feature>
<protein>
    <recommendedName>
        <fullName evidence="8">RTA1 like protein</fullName>
    </recommendedName>
</protein>
<keyword evidence="3 5" id="KW-1133">Transmembrane helix</keyword>
<dbReference type="Proteomes" id="UP000184383">
    <property type="component" value="Unassembled WGS sequence"/>
</dbReference>
<keyword evidence="2 5" id="KW-0812">Transmembrane</keyword>
<organism evidence="6 7">
    <name type="scientific">Aspergillus wentii DTO 134E9</name>
    <dbReference type="NCBI Taxonomy" id="1073089"/>
    <lineage>
        <taxon>Eukaryota</taxon>
        <taxon>Fungi</taxon>
        <taxon>Dikarya</taxon>
        <taxon>Ascomycota</taxon>
        <taxon>Pezizomycotina</taxon>
        <taxon>Eurotiomycetes</taxon>
        <taxon>Eurotiomycetidae</taxon>
        <taxon>Eurotiales</taxon>
        <taxon>Aspergillaceae</taxon>
        <taxon>Aspergillus</taxon>
        <taxon>Aspergillus subgen. Cremei</taxon>
    </lineage>
</organism>
<dbReference type="EMBL" id="KV878213">
    <property type="protein sequence ID" value="OJJ34233.1"/>
    <property type="molecule type" value="Genomic_DNA"/>
</dbReference>
<dbReference type="Pfam" id="PF04479">
    <property type="entry name" value="RTA1"/>
    <property type="match status" value="1"/>
</dbReference>
<dbReference type="VEuPathDB" id="FungiDB:ASPWEDRAFT_42173"/>
<reference evidence="7" key="1">
    <citation type="journal article" date="2017" name="Genome Biol.">
        <title>Comparative genomics reveals high biological diversity and specific adaptations in the industrially and medically important fungal genus Aspergillus.</title>
        <authorList>
            <person name="de Vries R.P."/>
            <person name="Riley R."/>
            <person name="Wiebenga A."/>
            <person name="Aguilar-Osorio G."/>
            <person name="Amillis S."/>
            <person name="Uchima C.A."/>
            <person name="Anderluh G."/>
            <person name="Asadollahi M."/>
            <person name="Askin M."/>
            <person name="Barry K."/>
            <person name="Battaglia E."/>
            <person name="Bayram O."/>
            <person name="Benocci T."/>
            <person name="Braus-Stromeyer S.A."/>
            <person name="Caldana C."/>
            <person name="Canovas D."/>
            <person name="Cerqueira G.C."/>
            <person name="Chen F."/>
            <person name="Chen W."/>
            <person name="Choi C."/>
            <person name="Clum A."/>
            <person name="Dos Santos R.A."/>
            <person name="Damasio A.R."/>
            <person name="Diallinas G."/>
            <person name="Emri T."/>
            <person name="Fekete E."/>
            <person name="Flipphi M."/>
            <person name="Freyberg S."/>
            <person name="Gallo A."/>
            <person name="Gournas C."/>
            <person name="Habgood R."/>
            <person name="Hainaut M."/>
            <person name="Harispe M.L."/>
            <person name="Henrissat B."/>
            <person name="Hilden K.S."/>
            <person name="Hope R."/>
            <person name="Hossain A."/>
            <person name="Karabika E."/>
            <person name="Karaffa L."/>
            <person name="Karanyi Z."/>
            <person name="Krasevec N."/>
            <person name="Kuo A."/>
            <person name="Kusch H."/>
            <person name="LaButti K."/>
            <person name="Lagendijk E.L."/>
            <person name="Lapidus A."/>
            <person name="Levasseur A."/>
            <person name="Lindquist E."/>
            <person name="Lipzen A."/>
            <person name="Logrieco A.F."/>
            <person name="MacCabe A."/>
            <person name="Maekelae M.R."/>
            <person name="Malavazi I."/>
            <person name="Melin P."/>
            <person name="Meyer V."/>
            <person name="Mielnichuk N."/>
            <person name="Miskei M."/>
            <person name="Molnar A.P."/>
            <person name="Mule G."/>
            <person name="Ngan C.Y."/>
            <person name="Orejas M."/>
            <person name="Orosz E."/>
            <person name="Ouedraogo J.P."/>
            <person name="Overkamp K.M."/>
            <person name="Park H.-S."/>
            <person name="Perrone G."/>
            <person name="Piumi F."/>
            <person name="Punt P.J."/>
            <person name="Ram A.F."/>
            <person name="Ramon A."/>
            <person name="Rauscher S."/>
            <person name="Record E."/>
            <person name="Riano-Pachon D.M."/>
            <person name="Robert V."/>
            <person name="Roehrig J."/>
            <person name="Ruller R."/>
            <person name="Salamov A."/>
            <person name="Salih N.S."/>
            <person name="Samson R.A."/>
            <person name="Sandor E."/>
            <person name="Sanguinetti M."/>
            <person name="Schuetze T."/>
            <person name="Sepcic K."/>
            <person name="Shelest E."/>
            <person name="Sherlock G."/>
            <person name="Sophianopoulou V."/>
            <person name="Squina F.M."/>
            <person name="Sun H."/>
            <person name="Susca A."/>
            <person name="Todd R.B."/>
            <person name="Tsang A."/>
            <person name="Unkles S.E."/>
            <person name="van de Wiele N."/>
            <person name="van Rossen-Uffink D."/>
            <person name="Oliveira J.V."/>
            <person name="Vesth T.C."/>
            <person name="Visser J."/>
            <person name="Yu J.-H."/>
            <person name="Zhou M."/>
            <person name="Andersen M.R."/>
            <person name="Archer D.B."/>
            <person name="Baker S.E."/>
            <person name="Benoit I."/>
            <person name="Brakhage A.A."/>
            <person name="Braus G.H."/>
            <person name="Fischer R."/>
            <person name="Frisvad J.C."/>
            <person name="Goldman G.H."/>
            <person name="Houbraken J."/>
            <person name="Oakley B."/>
            <person name="Pocsi I."/>
            <person name="Scazzocchio C."/>
            <person name="Seiboth B."/>
            <person name="vanKuyk P.A."/>
            <person name="Wortman J."/>
            <person name="Dyer P.S."/>
            <person name="Grigoriev I.V."/>
        </authorList>
    </citation>
    <scope>NUCLEOTIDE SEQUENCE [LARGE SCALE GENOMIC DNA]</scope>
    <source>
        <strain evidence="7">DTO 134E9</strain>
    </source>
</reference>
<evidence type="ECO:0000256" key="4">
    <source>
        <dbReference type="ARBA" id="ARBA00023136"/>
    </source>
</evidence>
<feature type="transmembrane region" description="Helical" evidence="5">
    <location>
        <begin position="156"/>
        <end position="179"/>
    </location>
</feature>
<evidence type="ECO:0000256" key="2">
    <source>
        <dbReference type="ARBA" id="ARBA00022692"/>
    </source>
</evidence>
<feature type="transmembrane region" description="Helical" evidence="5">
    <location>
        <begin position="77"/>
        <end position="97"/>
    </location>
</feature>
<comment type="subcellular location">
    <subcellularLocation>
        <location evidence="1">Membrane</location>
        <topology evidence="1">Multi-pass membrane protein</topology>
    </subcellularLocation>
</comment>
<feature type="transmembrane region" description="Helical" evidence="5">
    <location>
        <begin position="16"/>
        <end position="35"/>
    </location>
</feature>
<evidence type="ECO:0000313" key="6">
    <source>
        <dbReference type="EMBL" id="OJJ34233.1"/>
    </source>
</evidence>
<evidence type="ECO:0000256" key="5">
    <source>
        <dbReference type="SAM" id="Phobius"/>
    </source>
</evidence>
<dbReference type="GO" id="GO:0016020">
    <property type="term" value="C:membrane"/>
    <property type="evidence" value="ECO:0007669"/>
    <property type="project" value="UniProtKB-SubCell"/>
</dbReference>
<sequence>MGDPSSFQLYRYDPSTAAAVLFVILFIVASGLHTYQLIRTRTWYFIPFVIGGYLEWIGYIGRAMSGTQSPNYELGPYIQQTMLLLIAPTLFAASIYMELGRLILLTDGEIHSIIRRKWLTKIFVLGDVISFMMQGAGGGIMSSGSASSMSTGENIIIGGLVVQLLFFSLFLITALIFHLRMREKPTSSASRPDIPWEKHLFALYGGSILILVRSVFRLIEYAQGNDGYIVSHEVFLYLFDAVLMLATMMVFAWIHPSEVNALLKPGKGSKAIRRVYSVYSMV</sequence>
<dbReference type="PANTHER" id="PTHR31465:SF1">
    <property type="entry name" value="PROTEIN RTA1-RELATED"/>
    <property type="match status" value="1"/>
</dbReference>
<dbReference type="AlphaFoldDB" id="A0A1L9RHB7"/>
<evidence type="ECO:0000256" key="1">
    <source>
        <dbReference type="ARBA" id="ARBA00004141"/>
    </source>
</evidence>
<dbReference type="STRING" id="1073089.A0A1L9RHB7"/>
<dbReference type="InterPro" id="IPR007568">
    <property type="entry name" value="RTA1"/>
</dbReference>
<gene>
    <name evidence="6" type="ORF">ASPWEDRAFT_42173</name>
</gene>
<dbReference type="RefSeq" id="XP_040687909.1">
    <property type="nucleotide sequence ID" value="XM_040835728.1"/>
</dbReference>
<feature type="transmembrane region" description="Helical" evidence="5">
    <location>
        <begin position="118"/>
        <end position="136"/>
    </location>
</feature>
<name>A0A1L9RHB7_ASPWE</name>
<accession>A0A1L9RHB7</accession>
<evidence type="ECO:0000313" key="7">
    <source>
        <dbReference type="Proteomes" id="UP000184383"/>
    </source>
</evidence>
<proteinExistence type="predicted"/>
<evidence type="ECO:0000256" key="3">
    <source>
        <dbReference type="ARBA" id="ARBA00022989"/>
    </source>
</evidence>